<accession>A0A9D4THF4</accession>
<dbReference type="EMBL" id="SIDB01000011">
    <property type="protein sequence ID" value="KAI3425786.1"/>
    <property type="molecule type" value="Genomic_DNA"/>
</dbReference>
<dbReference type="CDD" id="cd15545">
    <property type="entry name" value="PHD_BAZ2A_like"/>
    <property type="match status" value="1"/>
</dbReference>
<dbReference type="Gene3D" id="3.30.40.10">
    <property type="entry name" value="Zinc/RING finger domain, C3HC4 (zinc finger)"/>
    <property type="match status" value="2"/>
</dbReference>
<protein>
    <submittedName>
        <fullName evidence="8">Uncharacterized protein</fullName>
    </submittedName>
</protein>
<feature type="compositionally biased region" description="Low complexity" evidence="5">
    <location>
        <begin position="165"/>
        <end position="174"/>
    </location>
</feature>
<keyword evidence="2 4" id="KW-0863">Zinc-finger</keyword>
<dbReference type="PANTHER" id="PTHR47177">
    <property type="entry name" value="F18C1.6 PROTEIN"/>
    <property type="match status" value="1"/>
</dbReference>
<evidence type="ECO:0000256" key="5">
    <source>
        <dbReference type="SAM" id="MobiDB-lite"/>
    </source>
</evidence>
<feature type="region of interest" description="Disordered" evidence="5">
    <location>
        <begin position="162"/>
        <end position="259"/>
    </location>
</feature>
<dbReference type="Proteomes" id="UP001055712">
    <property type="component" value="Unassembled WGS sequence"/>
</dbReference>
<organism evidence="8 9">
    <name type="scientific">Chlorella vulgaris</name>
    <name type="common">Green alga</name>
    <dbReference type="NCBI Taxonomy" id="3077"/>
    <lineage>
        <taxon>Eukaryota</taxon>
        <taxon>Viridiplantae</taxon>
        <taxon>Chlorophyta</taxon>
        <taxon>core chlorophytes</taxon>
        <taxon>Trebouxiophyceae</taxon>
        <taxon>Chlorellales</taxon>
        <taxon>Chlorellaceae</taxon>
        <taxon>Chlorella clade</taxon>
        <taxon>Chlorella</taxon>
    </lineage>
</organism>
<dbReference type="InterPro" id="IPR017907">
    <property type="entry name" value="Znf_RING_CS"/>
</dbReference>
<keyword evidence="9" id="KW-1185">Reference proteome</keyword>
<feature type="region of interest" description="Disordered" evidence="5">
    <location>
        <begin position="380"/>
        <end position="440"/>
    </location>
</feature>
<feature type="compositionally biased region" description="Acidic residues" evidence="5">
    <location>
        <begin position="187"/>
        <end position="197"/>
    </location>
</feature>
<sequence length="959" mass="103074">MTSPQGAELACGLCYEEITVQGEIDSCNHRFCHPCIARWSEIENSCPFCKQRFKRLRRKRLAPRAVLLAGGGLGPDSELPGVYEDSQDVEERNQRVVFEDPAFQEWIEELSCMVCGGGENDDLLLLCDGCDRACHTYCAGLAGIPEGEWFCEVCALSRGNRPQRSRQPVASRAAARPRGRRRQRIDESEEADSDVLEEALSSSLESSSSEEQGAEEAAAGVTGRPAPRRRRIASSPPAAAAAGERRAGSRRRGRGTTVCGVRGQVSASLDDDLDGFVVPDEDEEWMSSGHRPRNSRRRPVRSSRQEASRGGSAGSGSGREEEEDLDQLPLAARLQRIREREGRLGHWGSSAVNDAPTQAHRDVMALTACWEDLRKGTATFSDLRQPSSNGSGGGMTAAAGQPQRRRLVRAGALAAGGGGSSAGAAAAGRPRAADSGASSGGGGVVDLLSSPGFSGPSPISRHTASPAVSLGEERLAWQAFDAAHQQQQQQQAGQPQQRQRRRSGSGAGTLPAGGADDLDLDMSLAARIRLQIAEARERGARLAPRSQPKSQQQQQQPQRQRLLPGSTTGASPHRTARDMQLMAAAARGSTPRSSGQGRGGGGTASARRGFQIPRMQALDGGSNTPAVGPSPQQQAQYGQQPQQVQQVQQQEGGMSQNPFTRFGLQTGSNSGSTSTALHWRQQGGSGSMGGPLKLEQPQQQPRHYAHQQHSSEQGTAGRHLNRDGGSPRPVYRQPAAPHSLPRHQRTPQHQQGVSPPLWHQQPQQAHSQQLSPLHQQHLPPPQQQQFSLPAGLHGNAQWQEGQSRQPLARGAPGVQPTTNGSRARTKGEQSPIAAESTLPPGTVVLQAAARRAAATPATTAPQQQFQQRTQQPDQQQQPQQQQPQKQRQSLSKHDIVNRIKPLLKQCLAEGQLHRDTYKQANKAAVGLLFQLQRPFTAAEAEQAVQQAVHEVLQGQGSPN</sequence>
<evidence type="ECO:0000256" key="2">
    <source>
        <dbReference type="ARBA" id="ARBA00022771"/>
    </source>
</evidence>
<feature type="compositionally biased region" description="Low complexity" evidence="5">
    <location>
        <begin position="759"/>
        <end position="789"/>
    </location>
</feature>
<feature type="compositionally biased region" description="Low complexity" evidence="5">
    <location>
        <begin position="233"/>
        <end position="242"/>
    </location>
</feature>
<name>A0A9D4THF4_CHLVU</name>
<dbReference type="GO" id="GO:0008270">
    <property type="term" value="F:zinc ion binding"/>
    <property type="evidence" value="ECO:0007669"/>
    <property type="project" value="UniProtKB-KW"/>
</dbReference>
<dbReference type="Pfam" id="PF13639">
    <property type="entry name" value="zf-RING_2"/>
    <property type="match status" value="1"/>
</dbReference>
<keyword evidence="1" id="KW-0479">Metal-binding</keyword>
<reference evidence="8" key="1">
    <citation type="journal article" date="2019" name="Plant J.">
        <title>Chlorella vulgaris genome assembly and annotation reveals the molecular basis for metabolic acclimation to high light conditions.</title>
        <authorList>
            <person name="Cecchin M."/>
            <person name="Marcolungo L."/>
            <person name="Rossato M."/>
            <person name="Girolomoni L."/>
            <person name="Cosentino E."/>
            <person name="Cuine S."/>
            <person name="Li-Beisson Y."/>
            <person name="Delledonne M."/>
            <person name="Ballottari M."/>
        </authorList>
    </citation>
    <scope>NUCLEOTIDE SEQUENCE</scope>
    <source>
        <strain evidence="8">211/11P</strain>
    </source>
</reference>
<dbReference type="PANTHER" id="PTHR47177:SF3">
    <property type="entry name" value="F18C1.6 PROTEIN"/>
    <property type="match status" value="1"/>
</dbReference>
<evidence type="ECO:0000313" key="8">
    <source>
        <dbReference type="EMBL" id="KAI3425786.1"/>
    </source>
</evidence>
<feature type="domain" description="PHD-type" evidence="6">
    <location>
        <begin position="109"/>
        <end position="157"/>
    </location>
</feature>
<feature type="region of interest" description="Disordered" evidence="5">
    <location>
        <begin position="481"/>
        <end position="518"/>
    </location>
</feature>
<evidence type="ECO:0000256" key="3">
    <source>
        <dbReference type="ARBA" id="ARBA00022833"/>
    </source>
</evidence>
<feature type="compositionally biased region" description="Low complexity" evidence="5">
    <location>
        <begin position="846"/>
        <end position="888"/>
    </location>
</feature>
<feature type="compositionally biased region" description="Low complexity" evidence="5">
    <location>
        <begin position="198"/>
        <end position="225"/>
    </location>
</feature>
<evidence type="ECO:0000256" key="4">
    <source>
        <dbReference type="PROSITE-ProRule" id="PRU00175"/>
    </source>
</evidence>
<evidence type="ECO:0000259" key="6">
    <source>
        <dbReference type="PROSITE" id="PS50016"/>
    </source>
</evidence>
<dbReference type="InterPro" id="IPR013083">
    <property type="entry name" value="Znf_RING/FYVE/PHD"/>
</dbReference>
<feature type="compositionally biased region" description="Polar residues" evidence="5">
    <location>
        <begin position="696"/>
        <end position="714"/>
    </location>
</feature>
<dbReference type="PROSITE" id="PS50016">
    <property type="entry name" value="ZF_PHD_2"/>
    <property type="match status" value="1"/>
</dbReference>
<dbReference type="OrthoDB" id="515259at2759"/>
<gene>
    <name evidence="8" type="ORF">D9Q98_007761</name>
</gene>
<feature type="compositionally biased region" description="Low complexity" evidence="5">
    <location>
        <begin position="544"/>
        <end position="561"/>
    </location>
</feature>
<comment type="caution">
    <text evidence="8">The sequence shown here is derived from an EMBL/GenBank/DDBJ whole genome shotgun (WGS) entry which is preliminary data.</text>
</comment>
<feature type="compositionally biased region" description="Low complexity" evidence="5">
    <location>
        <begin position="632"/>
        <end position="650"/>
    </location>
</feature>
<feature type="region of interest" description="Disordered" evidence="5">
    <location>
        <begin position="282"/>
        <end position="328"/>
    </location>
</feature>
<evidence type="ECO:0000313" key="9">
    <source>
        <dbReference type="Proteomes" id="UP001055712"/>
    </source>
</evidence>
<dbReference type="PROSITE" id="PS00518">
    <property type="entry name" value="ZF_RING_1"/>
    <property type="match status" value="1"/>
</dbReference>
<dbReference type="AlphaFoldDB" id="A0A9D4THF4"/>
<feature type="compositionally biased region" description="Basic residues" evidence="5">
    <location>
        <begin position="290"/>
        <end position="301"/>
    </location>
</feature>
<feature type="compositionally biased region" description="Polar residues" evidence="5">
    <location>
        <begin position="651"/>
        <end position="676"/>
    </location>
</feature>
<dbReference type="InterPro" id="IPR001965">
    <property type="entry name" value="Znf_PHD"/>
</dbReference>
<reference evidence="8" key="2">
    <citation type="submission" date="2020-11" db="EMBL/GenBank/DDBJ databases">
        <authorList>
            <person name="Cecchin M."/>
            <person name="Marcolungo L."/>
            <person name="Rossato M."/>
            <person name="Girolomoni L."/>
            <person name="Cosentino E."/>
            <person name="Cuine S."/>
            <person name="Li-Beisson Y."/>
            <person name="Delledonne M."/>
            <person name="Ballottari M."/>
        </authorList>
    </citation>
    <scope>NUCLEOTIDE SEQUENCE</scope>
    <source>
        <strain evidence="8">211/11P</strain>
        <tissue evidence="8">Whole cell</tissue>
    </source>
</reference>
<dbReference type="SUPFAM" id="SSF57903">
    <property type="entry name" value="FYVE/PHD zinc finger"/>
    <property type="match status" value="1"/>
</dbReference>
<dbReference type="SMART" id="SM00184">
    <property type="entry name" value="RING"/>
    <property type="match status" value="2"/>
</dbReference>
<feature type="region of interest" description="Disordered" evidence="5">
    <location>
        <begin position="537"/>
        <end position="891"/>
    </location>
</feature>
<dbReference type="SUPFAM" id="SSF57850">
    <property type="entry name" value="RING/U-box"/>
    <property type="match status" value="1"/>
</dbReference>
<feature type="compositionally biased region" description="Low complexity" evidence="5">
    <location>
        <begin position="422"/>
        <end position="437"/>
    </location>
</feature>
<feature type="compositionally biased region" description="Polar residues" evidence="5">
    <location>
        <begin position="796"/>
        <end position="805"/>
    </location>
</feature>
<dbReference type="PROSITE" id="PS50089">
    <property type="entry name" value="ZF_RING_2"/>
    <property type="match status" value="1"/>
</dbReference>
<evidence type="ECO:0000259" key="7">
    <source>
        <dbReference type="PROSITE" id="PS50089"/>
    </source>
</evidence>
<feature type="compositionally biased region" description="Polar residues" evidence="5">
    <location>
        <begin position="380"/>
        <end position="389"/>
    </location>
</feature>
<dbReference type="InterPro" id="IPR019787">
    <property type="entry name" value="Znf_PHD-finger"/>
</dbReference>
<proteinExistence type="predicted"/>
<dbReference type="InterPro" id="IPR011011">
    <property type="entry name" value="Znf_FYVE_PHD"/>
</dbReference>
<evidence type="ECO:0000256" key="1">
    <source>
        <dbReference type="ARBA" id="ARBA00022723"/>
    </source>
</evidence>
<feature type="domain" description="RING-type" evidence="7">
    <location>
        <begin position="11"/>
        <end position="50"/>
    </location>
</feature>
<keyword evidence="3" id="KW-0862">Zinc</keyword>
<dbReference type="Pfam" id="PF00628">
    <property type="entry name" value="PHD"/>
    <property type="match status" value="1"/>
</dbReference>
<feature type="compositionally biased region" description="Low complexity" evidence="5">
    <location>
        <begin position="482"/>
        <end position="497"/>
    </location>
</feature>
<feature type="compositionally biased region" description="Low complexity" evidence="5">
    <location>
        <begin position="508"/>
        <end position="518"/>
    </location>
</feature>
<dbReference type="InterPro" id="IPR001841">
    <property type="entry name" value="Znf_RING"/>
</dbReference>
<dbReference type="SMART" id="SM00249">
    <property type="entry name" value="PHD"/>
    <property type="match status" value="1"/>
</dbReference>